<comment type="similarity">
    <text evidence="1">Belongs to the metallophosphoesterase superfamily. YfcE family.</text>
</comment>
<sequence length="286" mass="32352">MQQKIGVLADVHGNLTALEAAIADAKANGVTEFWSLGDITTFGPGTVASYHLLQQENTTVFLQGNWESTYFEIEAGEPIDFGNAKDVAFLAWMSREYAAFNQAEIDQIRRLPIKRRIERAGLKIDLMHNQPNKNYGSDLSPDAPQANFDRVFQGSDADMAIYAHVHAQIMRSDNIVYEPYRMHRILNTGTVGQSYQLTQKGMIAQYLLLTLDDIVGVASADFRRVNYDTSLEIARAKQADWPFSESYIRMLKTDQFTRDVDSLAADKRFPEYQAQAQSFYQQLKGE</sequence>
<dbReference type="InterPro" id="IPR029052">
    <property type="entry name" value="Metallo-depent_PP-like"/>
</dbReference>
<gene>
    <name evidence="3" type="ORF">BMR96_05610</name>
</gene>
<evidence type="ECO:0000313" key="3">
    <source>
        <dbReference type="EMBL" id="ORI97715.1"/>
    </source>
</evidence>
<dbReference type="PANTHER" id="PTHR42850">
    <property type="entry name" value="METALLOPHOSPHOESTERASE"/>
    <property type="match status" value="1"/>
</dbReference>
<comment type="caution">
    <text evidence="3">The sequence shown here is derived from an EMBL/GenBank/DDBJ whole genome shotgun (WGS) entry which is preliminary data.</text>
</comment>
<accession>A0A1X0VDB1</accession>
<dbReference type="GO" id="GO:0005737">
    <property type="term" value="C:cytoplasm"/>
    <property type="evidence" value="ECO:0007669"/>
    <property type="project" value="TreeGrafter"/>
</dbReference>
<evidence type="ECO:0000313" key="4">
    <source>
        <dbReference type="Proteomes" id="UP000192288"/>
    </source>
</evidence>
<evidence type="ECO:0000259" key="2">
    <source>
        <dbReference type="Pfam" id="PF12850"/>
    </source>
</evidence>
<proteinExistence type="inferred from homology"/>
<name>A0A1X0VDB1_LEUPS</name>
<dbReference type="RefSeq" id="WP_080519299.1">
    <property type="nucleotide sequence ID" value="NZ_MPLS01000016.1"/>
</dbReference>
<evidence type="ECO:0000256" key="1">
    <source>
        <dbReference type="ARBA" id="ARBA00008950"/>
    </source>
</evidence>
<dbReference type="EMBL" id="MPLS01000016">
    <property type="protein sequence ID" value="ORI97715.1"/>
    <property type="molecule type" value="Genomic_DNA"/>
</dbReference>
<dbReference type="Gene3D" id="3.60.21.10">
    <property type="match status" value="1"/>
</dbReference>
<dbReference type="InterPro" id="IPR050126">
    <property type="entry name" value="Ap4A_hydrolase"/>
</dbReference>
<dbReference type="SUPFAM" id="SSF56300">
    <property type="entry name" value="Metallo-dependent phosphatases"/>
    <property type="match status" value="1"/>
</dbReference>
<dbReference type="STRING" id="33968.BMS77_06115"/>
<organism evidence="3 4">
    <name type="scientific">Leuconostoc pseudomesenteroides</name>
    <dbReference type="NCBI Taxonomy" id="33968"/>
    <lineage>
        <taxon>Bacteria</taxon>
        <taxon>Bacillati</taxon>
        <taxon>Bacillota</taxon>
        <taxon>Bacilli</taxon>
        <taxon>Lactobacillales</taxon>
        <taxon>Lactobacillaceae</taxon>
        <taxon>Leuconostoc</taxon>
    </lineage>
</organism>
<dbReference type="InterPro" id="IPR024654">
    <property type="entry name" value="Calcineurin-like_PHP_lpxH"/>
</dbReference>
<dbReference type="InterPro" id="IPR011152">
    <property type="entry name" value="Pesterase_MJ0912"/>
</dbReference>
<dbReference type="Proteomes" id="UP000192288">
    <property type="component" value="Unassembled WGS sequence"/>
</dbReference>
<dbReference type="PANTHER" id="PTHR42850:SF2">
    <property type="entry name" value="BLL5683 PROTEIN"/>
    <property type="match status" value="1"/>
</dbReference>
<dbReference type="GO" id="GO:0016791">
    <property type="term" value="F:phosphatase activity"/>
    <property type="evidence" value="ECO:0007669"/>
    <property type="project" value="TreeGrafter"/>
</dbReference>
<dbReference type="eggNOG" id="COG0639">
    <property type="taxonomic scope" value="Bacteria"/>
</dbReference>
<feature type="domain" description="Calcineurin-like phosphoesterase" evidence="2">
    <location>
        <begin position="4"/>
        <end position="200"/>
    </location>
</feature>
<reference evidence="3 4" key="1">
    <citation type="journal article" date="2017" name="Front. Microbiol.">
        <title>Genomic Characterization of Dairy Associated Leuconostoc Species and Diversity of Leuconostocs in Undefined Mixed Mesophilic Starter Cultures.</title>
        <authorList>
            <person name="Frantzen C.A."/>
            <person name="Kot W."/>
            <person name="Pedersen T.B."/>
            <person name="Ardo Y.M."/>
            <person name="Broadbent J.R."/>
            <person name="Neve H."/>
            <person name="Hansen L.H."/>
            <person name="Dal Bello F."/>
            <person name="Ostlie H.M."/>
            <person name="Kleppen H.P."/>
            <person name="Vogensen F.K."/>
            <person name="Holo H."/>
        </authorList>
    </citation>
    <scope>NUCLEOTIDE SEQUENCE [LARGE SCALE GENOMIC DNA]</scope>
    <source>
        <strain evidence="3 4">LMGCF08</strain>
    </source>
</reference>
<dbReference type="PIRSF" id="PIRSF000883">
    <property type="entry name" value="Pesterase_MJ0912"/>
    <property type="match status" value="1"/>
</dbReference>
<dbReference type="Pfam" id="PF12850">
    <property type="entry name" value="Metallophos_2"/>
    <property type="match status" value="1"/>
</dbReference>
<dbReference type="AlphaFoldDB" id="A0A1X0VDB1"/>
<protein>
    <submittedName>
        <fullName evidence="3">Metallophosphatase family protein</fullName>
    </submittedName>
</protein>